<dbReference type="GO" id="GO:0004673">
    <property type="term" value="F:protein histidine kinase activity"/>
    <property type="evidence" value="ECO:0007669"/>
    <property type="project" value="UniProtKB-EC"/>
</dbReference>
<dbReference type="Pfam" id="PF00072">
    <property type="entry name" value="Response_reg"/>
    <property type="match status" value="1"/>
</dbReference>
<dbReference type="PROSITE" id="PS50110">
    <property type="entry name" value="RESPONSE_REGULATORY"/>
    <property type="match status" value="1"/>
</dbReference>
<evidence type="ECO:0000256" key="1">
    <source>
        <dbReference type="PROSITE-ProRule" id="PRU00169"/>
    </source>
</evidence>
<dbReference type="GO" id="GO:0000160">
    <property type="term" value="P:phosphorelay signal transduction system"/>
    <property type="evidence" value="ECO:0007669"/>
    <property type="project" value="InterPro"/>
</dbReference>
<evidence type="ECO:0000313" key="3">
    <source>
        <dbReference type="EMBL" id="QDS92165.1"/>
    </source>
</evidence>
<organism evidence="3 4">
    <name type="scientific">Roseimaritima multifibrata</name>
    <dbReference type="NCBI Taxonomy" id="1930274"/>
    <lineage>
        <taxon>Bacteria</taxon>
        <taxon>Pseudomonadati</taxon>
        <taxon>Planctomycetota</taxon>
        <taxon>Planctomycetia</taxon>
        <taxon>Pirellulales</taxon>
        <taxon>Pirellulaceae</taxon>
        <taxon>Roseimaritima</taxon>
    </lineage>
</organism>
<reference evidence="3 4" key="1">
    <citation type="submission" date="2019-02" db="EMBL/GenBank/DDBJ databases">
        <title>Deep-cultivation of Planctomycetes and their phenomic and genomic characterization uncovers novel biology.</title>
        <authorList>
            <person name="Wiegand S."/>
            <person name="Jogler M."/>
            <person name="Boedeker C."/>
            <person name="Pinto D."/>
            <person name="Vollmers J."/>
            <person name="Rivas-Marin E."/>
            <person name="Kohn T."/>
            <person name="Peeters S.H."/>
            <person name="Heuer A."/>
            <person name="Rast P."/>
            <person name="Oberbeckmann S."/>
            <person name="Bunk B."/>
            <person name="Jeske O."/>
            <person name="Meyerdierks A."/>
            <person name="Storesund J.E."/>
            <person name="Kallscheuer N."/>
            <person name="Luecker S."/>
            <person name="Lage O.M."/>
            <person name="Pohl T."/>
            <person name="Merkel B.J."/>
            <person name="Hornburger P."/>
            <person name="Mueller R.-W."/>
            <person name="Bruemmer F."/>
            <person name="Labrenz M."/>
            <person name="Spormann A.M."/>
            <person name="Op den Camp H."/>
            <person name="Overmann J."/>
            <person name="Amann R."/>
            <person name="Jetten M.S.M."/>
            <person name="Mascher T."/>
            <person name="Medema M.H."/>
            <person name="Devos D.P."/>
            <person name="Kaster A.-K."/>
            <person name="Ovreas L."/>
            <person name="Rohde M."/>
            <person name="Galperin M.Y."/>
            <person name="Jogler C."/>
        </authorList>
    </citation>
    <scope>NUCLEOTIDE SEQUENCE [LARGE SCALE GENOMIC DNA]</scope>
    <source>
        <strain evidence="3 4">FF011L</strain>
    </source>
</reference>
<dbReference type="Proteomes" id="UP000320672">
    <property type="component" value="Chromosome"/>
</dbReference>
<name>A0A517MBA7_9BACT</name>
<protein>
    <submittedName>
        <fullName evidence="3">Sensory/regulatory protein RpfC</fullName>
        <ecNumber evidence="3">2.7.13.3</ecNumber>
    </submittedName>
</protein>
<keyword evidence="3" id="KW-0808">Transferase</keyword>
<evidence type="ECO:0000259" key="2">
    <source>
        <dbReference type="PROSITE" id="PS50110"/>
    </source>
</evidence>
<keyword evidence="1" id="KW-0597">Phosphoprotein</keyword>
<dbReference type="EMBL" id="CP036262">
    <property type="protein sequence ID" value="QDS92165.1"/>
    <property type="molecule type" value="Genomic_DNA"/>
</dbReference>
<dbReference type="SMART" id="SM00448">
    <property type="entry name" value="REC"/>
    <property type="match status" value="1"/>
</dbReference>
<accession>A0A517MBA7</accession>
<evidence type="ECO:0000313" key="4">
    <source>
        <dbReference type="Proteomes" id="UP000320672"/>
    </source>
</evidence>
<dbReference type="InterPro" id="IPR001789">
    <property type="entry name" value="Sig_transdc_resp-reg_receiver"/>
</dbReference>
<dbReference type="Gene3D" id="3.40.50.2300">
    <property type="match status" value="1"/>
</dbReference>
<dbReference type="EC" id="2.7.13.3" evidence="3"/>
<feature type="domain" description="Response regulatory" evidence="2">
    <location>
        <begin position="32"/>
        <end position="155"/>
    </location>
</feature>
<dbReference type="AlphaFoldDB" id="A0A517MBA7"/>
<gene>
    <name evidence="3" type="primary">rpfC_1</name>
    <name evidence="3" type="ORF">FF011L_09020</name>
</gene>
<dbReference type="SUPFAM" id="SSF52172">
    <property type="entry name" value="CheY-like"/>
    <property type="match status" value="1"/>
</dbReference>
<feature type="modified residue" description="4-aspartylphosphate" evidence="1">
    <location>
        <position position="85"/>
    </location>
</feature>
<dbReference type="InterPro" id="IPR011006">
    <property type="entry name" value="CheY-like_superfamily"/>
</dbReference>
<dbReference type="KEGG" id="rml:FF011L_09020"/>
<keyword evidence="4" id="KW-1185">Reference proteome</keyword>
<dbReference type="PANTHER" id="PTHR44520">
    <property type="entry name" value="RESPONSE REGULATOR RCP1-RELATED"/>
    <property type="match status" value="1"/>
</dbReference>
<proteinExistence type="predicted"/>
<sequence length="164" mass="18289">MQSFRTGEVYPPNPFSRNMSSTIVSTDKPIHRVVLVDDDSTDNFLHKRVLEKSGLVEEVIAFEQPEMALDYLASIEHPIDVICLDINMPKMNGFEFLEAYQKLEIAKKQLPLVVILSTSVTAESIACKQGISSVVAAETKPLRRETVEQLVIEYFNGASSIAQS</sequence>
<dbReference type="InterPro" id="IPR052893">
    <property type="entry name" value="TCS_response_regulator"/>
</dbReference>
<dbReference type="PANTHER" id="PTHR44520:SF2">
    <property type="entry name" value="RESPONSE REGULATOR RCP1"/>
    <property type="match status" value="1"/>
</dbReference>